<keyword evidence="3" id="KW-1185">Reference proteome</keyword>
<proteinExistence type="predicted"/>
<keyword evidence="1" id="KW-0472">Membrane</keyword>
<dbReference type="EMBL" id="LNZH02000194">
    <property type="protein sequence ID" value="OCB87144.1"/>
    <property type="molecule type" value="Genomic_DNA"/>
</dbReference>
<dbReference type="OrthoDB" id="2958007at2759"/>
<feature type="transmembrane region" description="Helical" evidence="1">
    <location>
        <begin position="20"/>
        <end position="40"/>
    </location>
</feature>
<comment type="caution">
    <text evidence="2">The sequence shown here is derived from an EMBL/GenBank/DDBJ whole genome shotgun (WGS) entry which is preliminary data.</text>
</comment>
<keyword evidence="1" id="KW-1133">Transmembrane helix</keyword>
<feature type="transmembrane region" description="Helical" evidence="1">
    <location>
        <begin position="258"/>
        <end position="276"/>
    </location>
</feature>
<reference evidence="2" key="1">
    <citation type="submission" date="2016-06" db="EMBL/GenBank/DDBJ databases">
        <title>Draft Genome sequence of the fungus Inonotus baumii.</title>
        <authorList>
            <person name="Zhu H."/>
            <person name="Lin W."/>
        </authorList>
    </citation>
    <scope>NUCLEOTIDE SEQUENCE</scope>
    <source>
        <strain evidence="2">821</strain>
    </source>
</reference>
<protein>
    <submittedName>
        <fullName evidence="2">Uncharacterized protein</fullName>
    </submittedName>
</protein>
<sequence>MGLNARSDVVPIDASLVPNFVLQITVSQYYQVAIAFLLVYDAKRYGVYRPSEISFPSPKTDIRDASRKCLGNLLILSILLTAMVASSAPFLSSTGIHFMSIVHREIFAAPDLSVLLFACFRCVFSVWMFTVCNWMTIVFIDYILMIRVLALFHQERRLVICLKAFLALEAAFKFGMEIANRSIQPILVAGLAGRVTFCAVDKTHLMPHALLVFDALVPTIYGAILMALGLFKATEYWKASAGFQGFVLVKVLIQDQVVYFMVVIICGVFHVLNIVLDIRTSFLSDVFVQLGNATFLCLLGSRMLYNLKDAGERGQNEGTSFRVPSKPLSKMNFVSPRNIQRFFHISFLGDINLIWLSDGEIQVDLNDVGAYDRDG</sequence>
<feature type="transmembrane region" description="Helical" evidence="1">
    <location>
        <begin position="112"/>
        <end position="145"/>
    </location>
</feature>
<gene>
    <name evidence="2" type="ORF">A7U60_g5658</name>
</gene>
<evidence type="ECO:0000313" key="3">
    <source>
        <dbReference type="Proteomes" id="UP000757232"/>
    </source>
</evidence>
<name>A0A9Q5HWA8_SANBA</name>
<accession>A0A9Q5HWA8</accession>
<feature type="transmembrane region" description="Helical" evidence="1">
    <location>
        <begin position="209"/>
        <end position="230"/>
    </location>
</feature>
<feature type="transmembrane region" description="Helical" evidence="1">
    <location>
        <begin position="69"/>
        <end position="92"/>
    </location>
</feature>
<keyword evidence="1" id="KW-0812">Transmembrane</keyword>
<organism evidence="2 3">
    <name type="scientific">Sanghuangporus baumii</name>
    <name type="common">Phellinus baumii</name>
    <dbReference type="NCBI Taxonomy" id="108892"/>
    <lineage>
        <taxon>Eukaryota</taxon>
        <taxon>Fungi</taxon>
        <taxon>Dikarya</taxon>
        <taxon>Basidiomycota</taxon>
        <taxon>Agaricomycotina</taxon>
        <taxon>Agaricomycetes</taxon>
        <taxon>Hymenochaetales</taxon>
        <taxon>Hymenochaetaceae</taxon>
        <taxon>Sanghuangporus</taxon>
    </lineage>
</organism>
<dbReference type="AlphaFoldDB" id="A0A9Q5HWA8"/>
<evidence type="ECO:0000256" key="1">
    <source>
        <dbReference type="SAM" id="Phobius"/>
    </source>
</evidence>
<evidence type="ECO:0000313" key="2">
    <source>
        <dbReference type="EMBL" id="OCB87144.1"/>
    </source>
</evidence>
<dbReference type="Proteomes" id="UP000757232">
    <property type="component" value="Unassembled WGS sequence"/>
</dbReference>